<evidence type="ECO:0000256" key="4">
    <source>
        <dbReference type="ARBA" id="ARBA00022475"/>
    </source>
</evidence>
<reference evidence="17" key="2">
    <citation type="submission" date="2020-09" db="EMBL/GenBank/DDBJ databases">
        <authorList>
            <person name="Sun Q."/>
            <person name="Ohkuma M."/>
        </authorList>
    </citation>
    <scope>NUCLEOTIDE SEQUENCE</scope>
    <source>
        <strain evidence="17">JCM 14359</strain>
    </source>
</reference>
<dbReference type="Pfam" id="PF18204">
    <property type="entry name" value="PGF-CTERM"/>
    <property type="match status" value="1"/>
</dbReference>
<feature type="region of interest" description="Disordered" evidence="13">
    <location>
        <begin position="872"/>
        <end position="938"/>
    </location>
</feature>
<evidence type="ECO:0000313" key="18">
    <source>
        <dbReference type="Proteomes" id="UP000653099"/>
    </source>
</evidence>
<dbReference type="OrthoDB" id="325633at2157"/>
<evidence type="ECO:0000256" key="9">
    <source>
        <dbReference type="ARBA" id="ARBA00022729"/>
    </source>
</evidence>
<dbReference type="RefSeq" id="WP_188786275.1">
    <property type="nucleotide sequence ID" value="NZ_BMOC01000004.1"/>
</dbReference>
<dbReference type="GO" id="GO:0005886">
    <property type="term" value="C:plasma membrane"/>
    <property type="evidence" value="ECO:0007669"/>
    <property type="project" value="UniProtKB-SubCell"/>
</dbReference>
<dbReference type="NCBIfam" id="TIGR04126">
    <property type="entry name" value="PGF_CTERM"/>
    <property type="match status" value="1"/>
</dbReference>
<feature type="domain" description="DUF7827" evidence="16">
    <location>
        <begin position="469"/>
        <end position="583"/>
    </location>
</feature>
<reference evidence="17" key="1">
    <citation type="journal article" date="2014" name="Int. J. Syst. Evol. Microbiol.">
        <title>Complete genome sequence of Corynebacterium casei LMG S-19264T (=DSM 44701T), isolated from a smear-ripened cheese.</title>
        <authorList>
            <consortium name="US DOE Joint Genome Institute (JGI-PGF)"/>
            <person name="Walter F."/>
            <person name="Albersmeier A."/>
            <person name="Kalinowski J."/>
            <person name="Ruckert C."/>
        </authorList>
    </citation>
    <scope>NUCLEOTIDE SEQUENCE</scope>
    <source>
        <strain evidence="17">JCM 14359</strain>
    </source>
</reference>
<dbReference type="InterPro" id="IPR057149">
    <property type="entry name" value="DUF7827"/>
</dbReference>
<comment type="subcellular location">
    <subcellularLocation>
        <location evidence="1">Cell membrane</location>
    </subcellularLocation>
    <subcellularLocation>
        <location evidence="2">Secreted</location>
        <location evidence="2">Cell wall</location>
        <location evidence="2">S-layer</location>
    </subcellularLocation>
</comment>
<feature type="transmembrane region" description="Helical" evidence="14">
    <location>
        <begin position="939"/>
        <end position="957"/>
    </location>
</feature>
<feature type="compositionally biased region" description="Acidic residues" evidence="13">
    <location>
        <begin position="907"/>
        <end position="920"/>
    </location>
</feature>
<evidence type="ECO:0000259" key="16">
    <source>
        <dbReference type="Pfam" id="PF25162"/>
    </source>
</evidence>
<comment type="caution">
    <text evidence="17">The sequence shown here is derived from an EMBL/GenBank/DDBJ whole genome shotgun (WGS) entry which is preliminary data.</text>
</comment>
<proteinExistence type="inferred from homology"/>
<evidence type="ECO:0000256" key="8">
    <source>
        <dbReference type="ARBA" id="ARBA00022692"/>
    </source>
</evidence>
<accession>A0A830E8K2</accession>
<dbReference type="NCBIfam" id="NF045517">
    <property type="entry name" value="halo_surf_dom"/>
    <property type="match status" value="1"/>
</dbReference>
<evidence type="ECO:0000256" key="13">
    <source>
        <dbReference type="SAM" id="MobiDB-lite"/>
    </source>
</evidence>
<evidence type="ECO:0000256" key="12">
    <source>
        <dbReference type="ARBA" id="ARBA00023180"/>
    </source>
</evidence>
<dbReference type="GO" id="GO:0030115">
    <property type="term" value="C:S-layer"/>
    <property type="evidence" value="ECO:0007669"/>
    <property type="project" value="UniProtKB-SubCell"/>
</dbReference>
<feature type="compositionally biased region" description="Low complexity" evidence="13">
    <location>
        <begin position="879"/>
        <end position="906"/>
    </location>
</feature>
<evidence type="ECO:0008006" key="19">
    <source>
        <dbReference type="Google" id="ProtNLM"/>
    </source>
</evidence>
<keyword evidence="7" id="KW-0701">S-layer</keyword>
<sequence length="960" mass="101144">MATDKDRHRAMFLAVLMILSIFAGTLAFSGSAVAASDPEVDGANITNTTVVETSNNTHSIELNSTINASNSTSIDYNLSLSDGGNNFDLSNADNSTIQVNDDQNISSITTSIDNTTDNFTATVTPDGNGLDDEQINLSFDLTGVVAPSVSSDEDYQVRFTVDNNTDGIIENSTQVDQITVQNTASGSPELVDVVHYQDTGDEGAGVELSFSEPVKIPSSSDVTLVDDDGNTVAATLNPAPSTGTLDGRYFLDTSGQVLTGDVEVDLTSDIEDADGNALVTGDTEDNVSVTVAPQTVQLNDDKTVYEGGNLAIVSSNTNVDVDTEGPNNFFFEGSTDTNSEVFVLNTSDRDLGEYNVSIDGSNIDNTQFTLRDLQLDIAADDTNVSTDDTIETDVSAVAGNRDIEATLLDSSDDEINTSSVTRLDGQGEADVDFTTATADDGSELDTGTYTVEVIDNATGVTVESSEITVSQADDEEANFATNVITEQRGDILEATVEMTETSEATLTFGSADDGVVANATVEDDDGDDEVTVYINTYRLDSSVSGDVFNVDSDSDDNVLAENLEDGTDDLVDAGDYDLEVQSGNQGVSTGQGVTDADDVATVTLEERSTDALRMWTGSSGELSPSDLEDVNDAIENGEITQSNDVAVGDLAVHQLEASGFEGALDARANEDVTSQFETLVRNGPINLTIEEASPGANQDASELNLSYGDNVTVIADGPNDTYFVVVDTSVVDFDAPRDEQLPSDDDTELETNFTVLQDDAGFDFTPDDEFDDDENAETFVEFTAEEPEASVDEPFNVSQADGQTVSGTTNIAPGTELRLRVRSQSGVSPSFLKTASPVVQSDGTFGATFDFSGQNIGDEYDIVVANTLLASDEEESGEVVEAVETATATPEPDTDTATAGPDTDTATPDEQDTATPDEQDTQTSMSTEEPTSTPTSTPGFGVIVALTALLAAALLAIRRD</sequence>
<feature type="domain" description="PGF-CTERM archaeal protein-sorting signal" evidence="15">
    <location>
        <begin position="937"/>
        <end position="959"/>
    </location>
</feature>
<keyword evidence="5" id="KW-0134">Cell wall</keyword>
<name>A0A830E8K2_9EURY</name>
<evidence type="ECO:0000256" key="14">
    <source>
        <dbReference type="SAM" id="Phobius"/>
    </source>
</evidence>
<evidence type="ECO:0000256" key="1">
    <source>
        <dbReference type="ARBA" id="ARBA00004236"/>
    </source>
</evidence>
<protein>
    <recommendedName>
        <fullName evidence="19">PGF-CTERM sorting domain-containing protein</fullName>
    </recommendedName>
</protein>
<dbReference type="NCBIfam" id="TIGR04207">
    <property type="entry name" value="halo_sig_pep"/>
    <property type="match status" value="1"/>
</dbReference>
<keyword evidence="6" id="KW-0964">Secreted</keyword>
<keyword evidence="8 14" id="KW-0812">Transmembrane</keyword>
<keyword evidence="10 14" id="KW-1133">Transmembrane helix</keyword>
<evidence type="ECO:0000256" key="11">
    <source>
        <dbReference type="ARBA" id="ARBA00023136"/>
    </source>
</evidence>
<gene>
    <name evidence="17" type="ORF">GCM10008995_09770</name>
</gene>
<dbReference type="Pfam" id="PF25162">
    <property type="entry name" value="DUF7827"/>
    <property type="match status" value="1"/>
</dbReference>
<evidence type="ECO:0000256" key="5">
    <source>
        <dbReference type="ARBA" id="ARBA00022512"/>
    </source>
</evidence>
<evidence type="ECO:0000259" key="15">
    <source>
        <dbReference type="Pfam" id="PF18204"/>
    </source>
</evidence>
<feature type="compositionally biased region" description="Low complexity" evidence="13">
    <location>
        <begin position="921"/>
        <end position="938"/>
    </location>
</feature>
<keyword evidence="12" id="KW-0325">Glycoprotein</keyword>
<evidence type="ECO:0000256" key="10">
    <source>
        <dbReference type="ARBA" id="ARBA00022989"/>
    </source>
</evidence>
<keyword evidence="18" id="KW-1185">Reference proteome</keyword>
<comment type="similarity">
    <text evidence="3">Belongs to the halobacterial S-layer protein family.</text>
</comment>
<evidence type="ECO:0000256" key="6">
    <source>
        <dbReference type="ARBA" id="ARBA00022525"/>
    </source>
</evidence>
<dbReference type="EMBL" id="BMOC01000004">
    <property type="protein sequence ID" value="GGJ02038.1"/>
    <property type="molecule type" value="Genomic_DNA"/>
</dbReference>
<keyword evidence="4" id="KW-1003">Cell membrane</keyword>
<dbReference type="InterPro" id="IPR026371">
    <property type="entry name" value="PGF_CTERM"/>
</dbReference>
<dbReference type="InterPro" id="IPR026452">
    <property type="entry name" value="Surf_glycop_sig_pep"/>
</dbReference>
<evidence type="ECO:0000256" key="7">
    <source>
        <dbReference type="ARBA" id="ARBA00022601"/>
    </source>
</evidence>
<keyword evidence="9" id="KW-0732">Signal</keyword>
<keyword evidence="11 14" id="KW-0472">Membrane</keyword>
<evidence type="ECO:0000256" key="3">
    <source>
        <dbReference type="ARBA" id="ARBA00009327"/>
    </source>
</evidence>
<organism evidence="17 18">
    <name type="scientific">Halobellus salinus</name>
    <dbReference type="NCBI Taxonomy" id="931585"/>
    <lineage>
        <taxon>Archaea</taxon>
        <taxon>Methanobacteriati</taxon>
        <taxon>Methanobacteriota</taxon>
        <taxon>Stenosarchaea group</taxon>
        <taxon>Halobacteria</taxon>
        <taxon>Halobacteriales</taxon>
        <taxon>Haloferacaceae</taxon>
        <taxon>Halobellus</taxon>
    </lineage>
</organism>
<dbReference type="AlphaFoldDB" id="A0A830E8K2"/>
<evidence type="ECO:0000313" key="17">
    <source>
        <dbReference type="EMBL" id="GGJ02038.1"/>
    </source>
</evidence>
<dbReference type="Proteomes" id="UP000653099">
    <property type="component" value="Unassembled WGS sequence"/>
</dbReference>
<evidence type="ECO:0000256" key="2">
    <source>
        <dbReference type="ARBA" id="ARBA00004237"/>
    </source>
</evidence>